<dbReference type="HOGENOM" id="CLU_2620882_0_0_11"/>
<name>D6Y5Z6_THEBD</name>
<accession>D6Y5Z6</accession>
<organism evidence="1 2">
    <name type="scientific">Thermobispora bispora (strain ATCC 19993 / DSM 43833 / CBS 139.67 / JCM 10125 / KCTC 9307 / NBRC 14880 / R51)</name>
    <dbReference type="NCBI Taxonomy" id="469371"/>
    <lineage>
        <taxon>Bacteria</taxon>
        <taxon>Bacillati</taxon>
        <taxon>Actinomycetota</taxon>
        <taxon>Actinomycetes</taxon>
        <taxon>Streptosporangiales</taxon>
        <taxon>Streptosporangiaceae</taxon>
        <taxon>Thermobispora</taxon>
    </lineage>
</organism>
<dbReference type="Proteomes" id="UP000006640">
    <property type="component" value="Chromosome"/>
</dbReference>
<dbReference type="EMBL" id="CP001874">
    <property type="protein sequence ID" value="ADG89412.1"/>
    <property type="molecule type" value="Genomic_DNA"/>
</dbReference>
<dbReference type="STRING" id="469371.Tbis_2712"/>
<evidence type="ECO:0000313" key="2">
    <source>
        <dbReference type="Proteomes" id="UP000006640"/>
    </source>
</evidence>
<evidence type="ECO:0000313" key="1">
    <source>
        <dbReference type="EMBL" id="ADG89412.1"/>
    </source>
</evidence>
<dbReference type="KEGG" id="tbi:Tbis_2712"/>
<gene>
    <name evidence="1" type="ordered locus">Tbis_2712</name>
</gene>
<protein>
    <submittedName>
        <fullName evidence="1">Uncharacterized protein</fullName>
    </submittedName>
</protein>
<reference evidence="1 2" key="1">
    <citation type="submission" date="2010-01" db="EMBL/GenBank/DDBJ databases">
        <title>The complete genome of Thermobispora bispora DSM 43833.</title>
        <authorList>
            <consortium name="US DOE Joint Genome Institute (JGI-PGF)"/>
            <person name="Lucas S."/>
            <person name="Copeland A."/>
            <person name="Lapidus A."/>
            <person name="Glavina del Rio T."/>
            <person name="Dalin E."/>
            <person name="Tice H."/>
            <person name="Bruce D."/>
            <person name="Goodwin L."/>
            <person name="Pitluck S."/>
            <person name="Kyrpides N."/>
            <person name="Mavromatis K."/>
            <person name="Ivanova N."/>
            <person name="Mikhailova N."/>
            <person name="Chertkov O."/>
            <person name="Brettin T."/>
            <person name="Detter J.C."/>
            <person name="Han C."/>
            <person name="Larimer F."/>
            <person name="Land M."/>
            <person name="Hauser L."/>
            <person name="Markowitz V."/>
            <person name="Cheng J.-F."/>
            <person name="Hugenholtz P."/>
            <person name="Woyke T."/>
            <person name="Wu D."/>
            <person name="Jando M."/>
            <person name="Schneider S."/>
            <person name="Klenk H.-P."/>
            <person name="Eisen J.A."/>
        </authorList>
    </citation>
    <scope>NUCLEOTIDE SEQUENCE [LARGE SCALE GENOMIC DNA]</scope>
    <source>
        <strain evidence="2">ATCC 19993 / DSM 43833 / CBS 139.67 / JCM 10125 / KCTC 9307 / NBRC 14880 / R51</strain>
    </source>
</reference>
<keyword evidence="2" id="KW-1185">Reference proteome</keyword>
<proteinExistence type="predicted"/>
<dbReference type="AlphaFoldDB" id="D6Y5Z6"/>
<sequence length="78" mass="8649">MRREREMQVAEGAHHCDLPCRWCGGTKVWTPEKPHVDESGQIVFVRVTEECAMCLGTGECMHVHPDEIRPGSSGRSGG</sequence>